<keyword evidence="2 8" id="KW-0597">Phosphoprotein</keyword>
<evidence type="ECO:0000256" key="7">
    <source>
        <dbReference type="ARBA" id="ARBA00024867"/>
    </source>
</evidence>
<dbReference type="InterPro" id="IPR001789">
    <property type="entry name" value="Sig_transdc_resp-reg_receiver"/>
</dbReference>
<dbReference type="SUPFAM" id="SSF52172">
    <property type="entry name" value="CheY-like"/>
    <property type="match status" value="1"/>
</dbReference>
<accession>A0A1M4ZUN0</accession>
<organism evidence="12 13">
    <name type="scientific">Desulfofundulus australicus DSM 11792</name>
    <dbReference type="NCBI Taxonomy" id="1121425"/>
    <lineage>
        <taxon>Bacteria</taxon>
        <taxon>Bacillati</taxon>
        <taxon>Bacillota</taxon>
        <taxon>Clostridia</taxon>
        <taxon>Eubacteriales</taxon>
        <taxon>Peptococcaceae</taxon>
        <taxon>Desulfofundulus</taxon>
    </lineage>
</organism>
<keyword evidence="13" id="KW-1185">Reference proteome</keyword>
<dbReference type="PANTHER" id="PTHR48111:SF50">
    <property type="entry name" value="KDP OPERON TRANSCRIPTIONAL REGULATORY PROTEIN KDPE"/>
    <property type="match status" value="1"/>
</dbReference>
<dbReference type="CDD" id="cd17574">
    <property type="entry name" value="REC_OmpR"/>
    <property type="match status" value="1"/>
</dbReference>
<gene>
    <name evidence="12" type="ORF">SAMN02745218_01717</name>
</gene>
<evidence type="ECO:0000256" key="4">
    <source>
        <dbReference type="ARBA" id="ARBA00023015"/>
    </source>
</evidence>
<dbReference type="FunFam" id="3.40.50.2300:FF:000001">
    <property type="entry name" value="DNA-binding response regulator PhoB"/>
    <property type="match status" value="1"/>
</dbReference>
<dbReference type="Pfam" id="PF00072">
    <property type="entry name" value="Response_reg"/>
    <property type="match status" value="1"/>
</dbReference>
<comment type="function">
    <text evidence="7">May play the central regulatory role in sporulation. It may be an element of the effector pathway responsible for the activation of sporulation genes in response to nutritional stress. Spo0A may act in concert with spo0H (a sigma factor) to control the expression of some genes that are critical to the sporulation process.</text>
</comment>
<keyword evidence="3" id="KW-0902">Two-component regulatory system</keyword>
<dbReference type="PROSITE" id="PS51755">
    <property type="entry name" value="OMPR_PHOB"/>
    <property type="match status" value="1"/>
</dbReference>
<dbReference type="OrthoDB" id="9790454at2"/>
<sequence>MKRKTILVVDDEPRLVRLVKVNLLASGYQVDTAADGKTALEKLESSHYDLLILDIMLPGPLNGFEVCKRIREFSDIPIIMLTGRAREQDRIRGFDAGADDYITKPFSVEELLLRVKAILRRTHPSEEFPRGTSLKVGDLVINFAQRRVFVRGREVRLTATEYQVLYHLGCHAGKVITHEDLLTRVWGPEYRNELHYLRNYISSLRKKIEDDPGNPRYILSKHGVGYYLVSDL</sequence>
<dbReference type="SMART" id="SM00862">
    <property type="entry name" value="Trans_reg_C"/>
    <property type="match status" value="1"/>
</dbReference>
<dbReference type="InterPro" id="IPR011006">
    <property type="entry name" value="CheY-like_superfamily"/>
</dbReference>
<dbReference type="PROSITE" id="PS50110">
    <property type="entry name" value="RESPONSE_REGULATORY"/>
    <property type="match status" value="1"/>
</dbReference>
<dbReference type="RefSeq" id="WP_027356993.1">
    <property type="nucleotide sequence ID" value="NZ_FQUW01000018.1"/>
</dbReference>
<dbReference type="SMART" id="SM00448">
    <property type="entry name" value="REC"/>
    <property type="match status" value="1"/>
</dbReference>
<dbReference type="CDD" id="cd00383">
    <property type="entry name" value="trans_reg_C"/>
    <property type="match status" value="1"/>
</dbReference>
<dbReference type="InterPro" id="IPR036388">
    <property type="entry name" value="WH-like_DNA-bd_sf"/>
</dbReference>
<dbReference type="GO" id="GO:0032993">
    <property type="term" value="C:protein-DNA complex"/>
    <property type="evidence" value="ECO:0007669"/>
    <property type="project" value="TreeGrafter"/>
</dbReference>
<proteinExistence type="predicted"/>
<feature type="domain" description="OmpR/PhoB-type" evidence="11">
    <location>
        <begin position="131"/>
        <end position="230"/>
    </location>
</feature>
<evidence type="ECO:0000256" key="9">
    <source>
        <dbReference type="PROSITE-ProRule" id="PRU01091"/>
    </source>
</evidence>
<dbReference type="GO" id="GO:0005829">
    <property type="term" value="C:cytosol"/>
    <property type="evidence" value="ECO:0007669"/>
    <property type="project" value="TreeGrafter"/>
</dbReference>
<dbReference type="EMBL" id="FQUW01000018">
    <property type="protein sequence ID" value="SHF21800.1"/>
    <property type="molecule type" value="Genomic_DNA"/>
</dbReference>
<evidence type="ECO:0000256" key="8">
    <source>
        <dbReference type="PROSITE-ProRule" id="PRU00169"/>
    </source>
</evidence>
<evidence type="ECO:0000256" key="1">
    <source>
        <dbReference type="ARBA" id="ARBA00018672"/>
    </source>
</evidence>
<evidence type="ECO:0000256" key="2">
    <source>
        <dbReference type="ARBA" id="ARBA00022553"/>
    </source>
</evidence>
<dbReference type="GO" id="GO:0000156">
    <property type="term" value="F:phosphorelay response regulator activity"/>
    <property type="evidence" value="ECO:0007669"/>
    <property type="project" value="TreeGrafter"/>
</dbReference>
<feature type="modified residue" description="4-aspartylphosphate" evidence="8">
    <location>
        <position position="54"/>
    </location>
</feature>
<protein>
    <recommendedName>
        <fullName evidence="1">Stage 0 sporulation protein A homolog</fullName>
    </recommendedName>
</protein>
<evidence type="ECO:0000256" key="3">
    <source>
        <dbReference type="ARBA" id="ARBA00023012"/>
    </source>
</evidence>
<dbReference type="AlphaFoldDB" id="A0A1M4ZUN0"/>
<evidence type="ECO:0000259" key="11">
    <source>
        <dbReference type="PROSITE" id="PS51755"/>
    </source>
</evidence>
<dbReference type="InterPro" id="IPR039420">
    <property type="entry name" value="WalR-like"/>
</dbReference>
<name>A0A1M4ZUN0_9FIRM</name>
<dbReference type="InterPro" id="IPR001867">
    <property type="entry name" value="OmpR/PhoB-type_DNA-bd"/>
</dbReference>
<feature type="DNA-binding region" description="OmpR/PhoB-type" evidence="9">
    <location>
        <begin position="131"/>
        <end position="230"/>
    </location>
</feature>
<dbReference type="Gene3D" id="6.10.250.690">
    <property type="match status" value="1"/>
</dbReference>
<dbReference type="GO" id="GO:0000976">
    <property type="term" value="F:transcription cis-regulatory region binding"/>
    <property type="evidence" value="ECO:0007669"/>
    <property type="project" value="TreeGrafter"/>
</dbReference>
<evidence type="ECO:0000256" key="6">
    <source>
        <dbReference type="ARBA" id="ARBA00023163"/>
    </source>
</evidence>
<evidence type="ECO:0000313" key="13">
    <source>
        <dbReference type="Proteomes" id="UP000184196"/>
    </source>
</evidence>
<dbReference type="Gene3D" id="3.40.50.2300">
    <property type="match status" value="1"/>
</dbReference>
<dbReference type="Proteomes" id="UP000184196">
    <property type="component" value="Unassembled WGS sequence"/>
</dbReference>
<dbReference type="Gene3D" id="1.10.10.10">
    <property type="entry name" value="Winged helix-like DNA-binding domain superfamily/Winged helix DNA-binding domain"/>
    <property type="match status" value="1"/>
</dbReference>
<keyword evidence="5 9" id="KW-0238">DNA-binding</keyword>
<dbReference type="GO" id="GO:0006355">
    <property type="term" value="P:regulation of DNA-templated transcription"/>
    <property type="evidence" value="ECO:0007669"/>
    <property type="project" value="InterPro"/>
</dbReference>
<dbReference type="Pfam" id="PF00486">
    <property type="entry name" value="Trans_reg_C"/>
    <property type="match status" value="1"/>
</dbReference>
<evidence type="ECO:0000313" key="12">
    <source>
        <dbReference type="EMBL" id="SHF21800.1"/>
    </source>
</evidence>
<feature type="domain" description="Response regulatory" evidence="10">
    <location>
        <begin position="5"/>
        <end position="119"/>
    </location>
</feature>
<keyword evidence="4" id="KW-0805">Transcription regulation</keyword>
<reference evidence="13" key="1">
    <citation type="submission" date="2016-11" db="EMBL/GenBank/DDBJ databases">
        <authorList>
            <person name="Varghese N."/>
            <person name="Submissions S."/>
        </authorList>
    </citation>
    <scope>NUCLEOTIDE SEQUENCE [LARGE SCALE GENOMIC DNA]</scope>
    <source>
        <strain evidence="13">DSM 11792</strain>
    </source>
</reference>
<evidence type="ECO:0000259" key="10">
    <source>
        <dbReference type="PROSITE" id="PS50110"/>
    </source>
</evidence>
<dbReference type="PANTHER" id="PTHR48111">
    <property type="entry name" value="REGULATOR OF RPOS"/>
    <property type="match status" value="1"/>
</dbReference>
<keyword evidence="6" id="KW-0804">Transcription</keyword>
<evidence type="ECO:0000256" key="5">
    <source>
        <dbReference type="ARBA" id="ARBA00023125"/>
    </source>
</evidence>